<protein>
    <recommendedName>
        <fullName evidence="4 10">Outer-membrane lipoprotein carrier protein</fullName>
    </recommendedName>
</protein>
<accession>A0A401K014</accession>
<dbReference type="PANTHER" id="PTHR35869">
    <property type="entry name" value="OUTER-MEMBRANE LIPOPROTEIN CARRIER PROTEIN"/>
    <property type="match status" value="1"/>
</dbReference>
<evidence type="ECO:0000313" key="13">
    <source>
        <dbReference type="Proteomes" id="UP000286806"/>
    </source>
</evidence>
<keyword evidence="11" id="KW-0472">Membrane</keyword>
<evidence type="ECO:0000256" key="1">
    <source>
        <dbReference type="ARBA" id="ARBA00004418"/>
    </source>
</evidence>
<dbReference type="NCBIfam" id="TIGR00547">
    <property type="entry name" value="lolA"/>
    <property type="match status" value="1"/>
</dbReference>
<evidence type="ECO:0000256" key="4">
    <source>
        <dbReference type="ARBA" id="ARBA00014035"/>
    </source>
</evidence>
<evidence type="ECO:0000256" key="3">
    <source>
        <dbReference type="ARBA" id="ARBA00011245"/>
    </source>
</evidence>
<comment type="caution">
    <text evidence="12">The sequence shown here is derived from an EMBL/GenBank/DDBJ whole genome shotgun (WGS) entry which is preliminary data.</text>
</comment>
<dbReference type="InterPro" id="IPR004564">
    <property type="entry name" value="OM_lipoprot_carrier_LolA-like"/>
</dbReference>
<comment type="subcellular location">
    <subcellularLocation>
        <location evidence="1 10">Periplasm</location>
    </subcellularLocation>
</comment>
<comment type="subunit">
    <text evidence="3 10">Monomer.</text>
</comment>
<evidence type="ECO:0000313" key="12">
    <source>
        <dbReference type="EMBL" id="GCB02227.1"/>
    </source>
</evidence>
<dbReference type="AlphaFoldDB" id="A0A401K014"/>
<comment type="function">
    <text evidence="10">Participates in the translocation of lipoproteins from the inner membrane to the outer membrane. Only forms a complex with a lipoprotein if the residue after the N-terminal Cys is not an aspartate (The Asp acts as a targeting signal to indicate that the lipoprotein should stay in the inner membrane).</text>
</comment>
<keyword evidence="12" id="KW-0449">Lipoprotein</keyword>
<keyword evidence="11" id="KW-1133">Transmembrane helix</keyword>
<evidence type="ECO:0000256" key="2">
    <source>
        <dbReference type="ARBA" id="ARBA00007615"/>
    </source>
</evidence>
<dbReference type="InterPro" id="IPR029046">
    <property type="entry name" value="LolA/LolB/LppX"/>
</dbReference>
<keyword evidence="8 10" id="KW-0653">Protein transport</keyword>
<sequence length="231" mass="25327">MPAPDVNHLPENLSILFILNNSLEISMKKLSLLIALLIFSASAAASSINALKAFVADTQTARATFTQTVLDKNGHTRQQSSGTMAFARPGKFRWVYEKPYEQVIVGDGKKIWLYDADLQQVTIKKLGQALGSSPAALLAGSKDIDKFYTISDAGTRDGLEWLDARPKDKESTFENVRMGFSKNTLVSMEIKDNFGETTVLKFAGLQRNPVLPASDFHFTPPQGVDVISDGK</sequence>
<evidence type="ECO:0000256" key="6">
    <source>
        <dbReference type="ARBA" id="ARBA00022729"/>
    </source>
</evidence>
<keyword evidence="5 10" id="KW-0813">Transport</keyword>
<name>A0A401K014_9PROT</name>
<evidence type="ECO:0000256" key="8">
    <source>
        <dbReference type="ARBA" id="ARBA00022927"/>
    </source>
</evidence>
<dbReference type="CDD" id="cd16325">
    <property type="entry name" value="LolA"/>
    <property type="match status" value="1"/>
</dbReference>
<evidence type="ECO:0000256" key="10">
    <source>
        <dbReference type="HAMAP-Rule" id="MF_00240"/>
    </source>
</evidence>
<dbReference type="SUPFAM" id="SSF89392">
    <property type="entry name" value="Prokaryotic lipoproteins and lipoprotein localization factors"/>
    <property type="match status" value="1"/>
</dbReference>
<keyword evidence="7 10" id="KW-0574">Periplasm</keyword>
<dbReference type="Pfam" id="PF03548">
    <property type="entry name" value="LolA"/>
    <property type="match status" value="1"/>
</dbReference>
<evidence type="ECO:0000256" key="11">
    <source>
        <dbReference type="SAM" id="Phobius"/>
    </source>
</evidence>
<dbReference type="NCBIfam" id="NF000661">
    <property type="entry name" value="PRK00031.1-3"/>
    <property type="match status" value="1"/>
</dbReference>
<dbReference type="EMBL" id="BGOW01000036">
    <property type="protein sequence ID" value="GCB02227.1"/>
    <property type="molecule type" value="Genomic_DNA"/>
</dbReference>
<dbReference type="InterPro" id="IPR018323">
    <property type="entry name" value="OM_lipoprot_carrier_LolA_Pbac"/>
</dbReference>
<organism evidence="12 13">
    <name type="scientific">Sulfuriferula multivorans</name>
    <dbReference type="NCBI Taxonomy" id="1559896"/>
    <lineage>
        <taxon>Bacteria</taxon>
        <taxon>Pseudomonadati</taxon>
        <taxon>Pseudomonadota</taxon>
        <taxon>Betaproteobacteria</taxon>
        <taxon>Nitrosomonadales</taxon>
        <taxon>Sulfuricellaceae</taxon>
        <taxon>Sulfuriferula</taxon>
    </lineage>
</organism>
<dbReference type="PANTHER" id="PTHR35869:SF1">
    <property type="entry name" value="OUTER-MEMBRANE LIPOPROTEIN CARRIER PROTEIN"/>
    <property type="match status" value="1"/>
</dbReference>
<evidence type="ECO:0000256" key="9">
    <source>
        <dbReference type="ARBA" id="ARBA00023186"/>
    </source>
</evidence>
<gene>
    <name evidence="10" type="primary">lolA</name>
    <name evidence="12" type="ORF">SFMTTN_3048</name>
</gene>
<dbReference type="HAMAP" id="MF_00240">
    <property type="entry name" value="LolA"/>
    <property type="match status" value="1"/>
</dbReference>
<keyword evidence="6" id="KW-0732">Signal</keyword>
<keyword evidence="9 10" id="KW-0143">Chaperone</keyword>
<dbReference type="GO" id="GO:0042597">
    <property type="term" value="C:periplasmic space"/>
    <property type="evidence" value="ECO:0007669"/>
    <property type="project" value="UniProtKB-SubCell"/>
</dbReference>
<evidence type="ECO:0000256" key="5">
    <source>
        <dbReference type="ARBA" id="ARBA00022448"/>
    </source>
</evidence>
<dbReference type="GO" id="GO:0042953">
    <property type="term" value="P:lipoprotein transport"/>
    <property type="evidence" value="ECO:0007669"/>
    <property type="project" value="InterPro"/>
</dbReference>
<dbReference type="Proteomes" id="UP000286806">
    <property type="component" value="Unassembled WGS sequence"/>
</dbReference>
<comment type="similarity">
    <text evidence="2 10">Belongs to the LolA family.</text>
</comment>
<keyword evidence="11" id="KW-0812">Transmembrane</keyword>
<feature type="transmembrane region" description="Helical" evidence="11">
    <location>
        <begin position="30"/>
        <end position="51"/>
    </location>
</feature>
<dbReference type="Gene3D" id="2.50.20.10">
    <property type="entry name" value="Lipoprotein localisation LolA/LolB/LppX"/>
    <property type="match status" value="1"/>
</dbReference>
<dbReference type="GO" id="GO:0044874">
    <property type="term" value="P:lipoprotein localization to outer membrane"/>
    <property type="evidence" value="ECO:0007669"/>
    <property type="project" value="UniProtKB-UniRule"/>
</dbReference>
<keyword evidence="13" id="KW-1185">Reference proteome</keyword>
<reference evidence="12 13" key="1">
    <citation type="journal article" date="2019" name="Front. Microbiol.">
        <title>Genomes of Neutrophilic Sulfur-Oxidizing Chemolithoautotrophs Representing 9 Proteobacterial Species From 8 Genera.</title>
        <authorList>
            <person name="Watanabe T."/>
            <person name="Kojima H."/>
            <person name="Umezawa K."/>
            <person name="Hori C."/>
            <person name="Takasuka T.E."/>
            <person name="Kato Y."/>
            <person name="Fukui M."/>
        </authorList>
    </citation>
    <scope>NUCLEOTIDE SEQUENCE [LARGE SCALE GENOMIC DNA]</scope>
    <source>
        <strain evidence="12 13">TTN</strain>
    </source>
</reference>
<evidence type="ECO:0000256" key="7">
    <source>
        <dbReference type="ARBA" id="ARBA00022764"/>
    </source>
</evidence>
<proteinExistence type="inferred from homology"/>